<accession>A0ABW9ZAH9</accession>
<evidence type="ECO:0008006" key="3">
    <source>
        <dbReference type="Google" id="ProtNLM"/>
    </source>
</evidence>
<protein>
    <recommendedName>
        <fullName evidence="3">Lipoprotein</fullName>
    </recommendedName>
</protein>
<gene>
    <name evidence="1" type="ORF">GV828_11975</name>
</gene>
<reference evidence="2" key="1">
    <citation type="submission" date="2020-01" db="EMBL/GenBank/DDBJ databases">
        <title>Sphingomonas sp. strain CSW-10.</title>
        <authorList>
            <person name="Chen W.-M."/>
        </authorList>
    </citation>
    <scope>NUCLEOTIDE SEQUENCE [LARGE SCALE GENOMIC DNA]</scope>
    <source>
        <strain evidence="2">NST-5</strain>
    </source>
</reference>
<proteinExistence type="predicted"/>
<dbReference type="PROSITE" id="PS51257">
    <property type="entry name" value="PROKAR_LIPOPROTEIN"/>
    <property type="match status" value="1"/>
</dbReference>
<evidence type="ECO:0000313" key="2">
    <source>
        <dbReference type="Proteomes" id="UP000798602"/>
    </source>
</evidence>
<organism evidence="1 2">
    <name type="scientific">Flavobacterium ichthyis</name>
    <dbReference type="NCBI Taxonomy" id="2698827"/>
    <lineage>
        <taxon>Bacteria</taxon>
        <taxon>Pseudomonadati</taxon>
        <taxon>Bacteroidota</taxon>
        <taxon>Flavobacteriia</taxon>
        <taxon>Flavobacteriales</taxon>
        <taxon>Flavobacteriaceae</taxon>
        <taxon>Flavobacterium</taxon>
    </lineage>
</organism>
<dbReference type="EMBL" id="JAABLM010000017">
    <property type="protein sequence ID" value="NBL65918.1"/>
    <property type="molecule type" value="Genomic_DNA"/>
</dbReference>
<dbReference type="Proteomes" id="UP000798602">
    <property type="component" value="Unassembled WGS sequence"/>
</dbReference>
<keyword evidence="2" id="KW-1185">Reference proteome</keyword>
<comment type="caution">
    <text evidence="1">The sequence shown here is derived from an EMBL/GenBank/DDBJ whole genome shotgun (WGS) entry which is preliminary data.</text>
</comment>
<sequence>MERIFKITKCFLIALILISCHTSGKKDSTEIHEEHLNNSKILSHTFPDTVKINKVIEGSLQYDVNNIGFDSDSISSRFLELLLSTSINKELADYKDIDRNRLLSFVDSLSVGKFKFYAVFEKKGQQTLNIAIRDYMYLKPDKNTPLDEVKLRTSDCLFSKEVYVID</sequence>
<name>A0ABW9ZAH9_9FLAO</name>
<evidence type="ECO:0000313" key="1">
    <source>
        <dbReference type="EMBL" id="NBL65918.1"/>
    </source>
</evidence>
<dbReference type="RefSeq" id="WP_166537738.1">
    <property type="nucleotide sequence ID" value="NZ_JAABLM010000017.1"/>
</dbReference>